<comment type="catalytic activity">
    <reaction evidence="7 8">
        <text>L-histidinol phosphate + H2O = L-histidinol + phosphate</text>
        <dbReference type="Rhea" id="RHEA:14465"/>
        <dbReference type="ChEBI" id="CHEBI:15377"/>
        <dbReference type="ChEBI" id="CHEBI:43474"/>
        <dbReference type="ChEBI" id="CHEBI:57699"/>
        <dbReference type="ChEBI" id="CHEBI:57980"/>
        <dbReference type="EC" id="3.1.3.15"/>
    </reaction>
</comment>
<evidence type="ECO:0000259" key="9">
    <source>
        <dbReference type="Pfam" id="PF02811"/>
    </source>
</evidence>
<evidence type="ECO:0000256" key="1">
    <source>
        <dbReference type="ARBA" id="ARBA00004970"/>
    </source>
</evidence>
<dbReference type="NCBIfam" id="NF005596">
    <property type="entry name" value="PRK07328.1"/>
    <property type="match status" value="1"/>
</dbReference>
<accession>A0A7M1AZZ7</accession>
<evidence type="ECO:0000256" key="5">
    <source>
        <dbReference type="ARBA" id="ARBA00022801"/>
    </source>
</evidence>
<evidence type="ECO:0000313" key="10">
    <source>
        <dbReference type="EMBL" id="QOP41952.1"/>
    </source>
</evidence>
<comment type="similarity">
    <text evidence="2 8">Belongs to the PHP hydrolase family. HisK subfamily.</text>
</comment>
<dbReference type="KEGG" id="smax:FJR03_09480"/>
<dbReference type="EMBL" id="CP041165">
    <property type="protein sequence ID" value="QOP41952.1"/>
    <property type="molecule type" value="Genomic_DNA"/>
</dbReference>
<dbReference type="InterPro" id="IPR004013">
    <property type="entry name" value="PHP_dom"/>
</dbReference>
<dbReference type="EC" id="3.1.3.15" evidence="3 8"/>
<dbReference type="UniPathway" id="UPA00031">
    <property type="reaction ID" value="UER00013"/>
</dbReference>
<reference evidence="10 11" key="1">
    <citation type="submission" date="2019-06" db="EMBL/GenBank/DDBJ databases">
        <title>Sulfurimonas gotlandica sp. nov., a chemoautotrophic and psychrotolerant epsilonproteobacterium isolated from a pelagic redoxcline, and an emended description of the genus Sulfurimonas.</title>
        <authorList>
            <person name="Wang S."/>
            <person name="Jiang L."/>
            <person name="Shao Z."/>
        </authorList>
    </citation>
    <scope>NUCLEOTIDE SEQUENCE [LARGE SCALE GENOMIC DNA]</scope>
    <source>
        <strain evidence="10 11">B2</strain>
    </source>
</reference>
<organism evidence="10 11">
    <name type="scientific">Sulfurimonas marina</name>
    <dbReference type="NCBI Taxonomy" id="2590551"/>
    <lineage>
        <taxon>Bacteria</taxon>
        <taxon>Pseudomonadati</taxon>
        <taxon>Campylobacterota</taxon>
        <taxon>Epsilonproteobacteria</taxon>
        <taxon>Campylobacterales</taxon>
        <taxon>Sulfurimonadaceae</taxon>
        <taxon>Sulfurimonas</taxon>
    </lineage>
</organism>
<keyword evidence="11" id="KW-1185">Reference proteome</keyword>
<dbReference type="GO" id="GO:0005737">
    <property type="term" value="C:cytoplasm"/>
    <property type="evidence" value="ECO:0007669"/>
    <property type="project" value="TreeGrafter"/>
</dbReference>
<proteinExistence type="inferred from homology"/>
<dbReference type="GO" id="GO:0000105">
    <property type="term" value="P:L-histidine biosynthetic process"/>
    <property type="evidence" value="ECO:0007669"/>
    <property type="project" value="UniProtKB-UniRule"/>
</dbReference>
<dbReference type="GO" id="GO:0004401">
    <property type="term" value="F:histidinol-phosphatase activity"/>
    <property type="evidence" value="ECO:0007669"/>
    <property type="project" value="UniProtKB-UniRule"/>
</dbReference>
<dbReference type="SUPFAM" id="SSF89550">
    <property type="entry name" value="PHP domain-like"/>
    <property type="match status" value="1"/>
</dbReference>
<dbReference type="Gene3D" id="3.20.20.140">
    <property type="entry name" value="Metal-dependent hydrolases"/>
    <property type="match status" value="1"/>
</dbReference>
<dbReference type="PANTHER" id="PTHR21039:SF0">
    <property type="entry name" value="HISTIDINOL-PHOSPHATASE"/>
    <property type="match status" value="1"/>
</dbReference>
<dbReference type="NCBIfam" id="TIGR01856">
    <property type="entry name" value="hisJ_fam"/>
    <property type="match status" value="1"/>
</dbReference>
<evidence type="ECO:0000256" key="2">
    <source>
        <dbReference type="ARBA" id="ARBA00009152"/>
    </source>
</evidence>
<dbReference type="Proteomes" id="UP000593910">
    <property type="component" value="Chromosome"/>
</dbReference>
<gene>
    <name evidence="10" type="ORF">FJR03_09480</name>
</gene>
<dbReference type="CDD" id="cd12110">
    <property type="entry name" value="PHP_HisPPase_Hisj_like"/>
    <property type="match status" value="1"/>
</dbReference>
<sequence>MIVDLHNHTPLCNHAEGKIDEYILEAVKAGTKVFGFADHAPMDFDPKYRMSFEEMSCYEADVLDAKKRYKDQIKILLGYEVDYLEGHMDKRVLNADVDYLIGSVHFIDEWGFDNPEFIGQYEHEDIDEIWKKYFLAIEKMAKTKLFDIVGHLDLIKVFKFMPNKDIVEIAKNALLAIKEADMTLEINVAGYRKPIGEAYPSKELLQAAFKLGIPITFCSDAHKPEQVNLYNDQVIKLARDVGYNECAYYENRERKFLKF</sequence>
<evidence type="ECO:0000256" key="7">
    <source>
        <dbReference type="ARBA" id="ARBA00049158"/>
    </source>
</evidence>
<feature type="domain" description="PHP" evidence="9">
    <location>
        <begin position="4"/>
        <end position="187"/>
    </location>
</feature>
<keyword evidence="6 8" id="KW-0368">Histidine biosynthesis</keyword>
<comment type="pathway">
    <text evidence="1 8">Amino-acid biosynthesis; L-histidine biosynthesis; L-histidine from 5-phospho-alpha-D-ribose 1-diphosphate: step 8/9.</text>
</comment>
<keyword evidence="5 8" id="KW-0378">Hydrolase</keyword>
<evidence type="ECO:0000256" key="3">
    <source>
        <dbReference type="ARBA" id="ARBA00013085"/>
    </source>
</evidence>
<evidence type="ECO:0000313" key="11">
    <source>
        <dbReference type="Proteomes" id="UP000593910"/>
    </source>
</evidence>
<name>A0A7M1AZZ7_9BACT</name>
<evidence type="ECO:0000256" key="4">
    <source>
        <dbReference type="ARBA" id="ARBA00022605"/>
    </source>
</evidence>
<dbReference type="AlphaFoldDB" id="A0A7M1AZZ7"/>
<dbReference type="RefSeq" id="WP_193113273.1">
    <property type="nucleotide sequence ID" value="NZ_CP041165.1"/>
</dbReference>
<dbReference type="InterPro" id="IPR010140">
    <property type="entry name" value="Histidinol_P_phosphatase_HisJ"/>
</dbReference>
<keyword evidence="4 8" id="KW-0028">Amino-acid biosynthesis</keyword>
<protein>
    <recommendedName>
        <fullName evidence="3 8">Histidinol-phosphatase</fullName>
        <shortName evidence="8">HolPase</shortName>
        <ecNumber evidence="3 8">3.1.3.15</ecNumber>
    </recommendedName>
</protein>
<evidence type="ECO:0000256" key="8">
    <source>
        <dbReference type="RuleBase" id="RU366003"/>
    </source>
</evidence>
<evidence type="ECO:0000256" key="6">
    <source>
        <dbReference type="ARBA" id="ARBA00023102"/>
    </source>
</evidence>
<dbReference type="InterPro" id="IPR016195">
    <property type="entry name" value="Pol/histidinol_Pase-like"/>
</dbReference>
<dbReference type="PANTHER" id="PTHR21039">
    <property type="entry name" value="HISTIDINOL PHOSPHATASE-RELATED"/>
    <property type="match status" value="1"/>
</dbReference>
<dbReference type="Pfam" id="PF02811">
    <property type="entry name" value="PHP"/>
    <property type="match status" value="1"/>
</dbReference>